<accession>A0AAD5MTN1</accession>
<evidence type="ECO:0000313" key="1">
    <source>
        <dbReference type="EMBL" id="KAJ1362558.1"/>
    </source>
</evidence>
<dbReference type="AlphaFoldDB" id="A0AAD5MTN1"/>
<protein>
    <submittedName>
        <fullName evidence="1">Uncharacterized protein</fullName>
    </submittedName>
</protein>
<organism evidence="1 2">
    <name type="scientific">Parelaphostrongylus tenuis</name>
    <name type="common">Meningeal worm</name>
    <dbReference type="NCBI Taxonomy" id="148309"/>
    <lineage>
        <taxon>Eukaryota</taxon>
        <taxon>Metazoa</taxon>
        <taxon>Ecdysozoa</taxon>
        <taxon>Nematoda</taxon>
        <taxon>Chromadorea</taxon>
        <taxon>Rhabditida</taxon>
        <taxon>Rhabditina</taxon>
        <taxon>Rhabditomorpha</taxon>
        <taxon>Strongyloidea</taxon>
        <taxon>Metastrongylidae</taxon>
        <taxon>Parelaphostrongylus</taxon>
    </lineage>
</organism>
<keyword evidence="2" id="KW-1185">Reference proteome</keyword>
<sequence length="153" mass="17889">MDGHEHGKKVEKQDRNKELFLKYMITTSIKIYSDYILNQPANNFLPEIPLLMHFLGRLIFTGSQRLNKVSTRFSLEHLSSTEVVCFEHDEVHEAHSVIIYSLSLAQADDDTQLMSYSPQPFGIILSHFMQFTQTHYTPLLDYFHKKDGIWKLL</sequence>
<gene>
    <name evidence="1" type="ORF">KIN20_022154</name>
</gene>
<reference evidence="1" key="1">
    <citation type="submission" date="2021-06" db="EMBL/GenBank/DDBJ databases">
        <title>Parelaphostrongylus tenuis whole genome reference sequence.</title>
        <authorList>
            <person name="Garwood T.J."/>
            <person name="Larsen P.A."/>
            <person name="Fountain-Jones N.M."/>
            <person name="Garbe J.R."/>
            <person name="Macchietto M.G."/>
            <person name="Kania S.A."/>
            <person name="Gerhold R.W."/>
            <person name="Richards J.E."/>
            <person name="Wolf T.M."/>
        </authorList>
    </citation>
    <scope>NUCLEOTIDE SEQUENCE</scope>
    <source>
        <strain evidence="1">MNPRO001-30</strain>
        <tissue evidence="1">Meninges</tissue>
    </source>
</reference>
<name>A0AAD5MTN1_PARTN</name>
<comment type="caution">
    <text evidence="1">The sequence shown here is derived from an EMBL/GenBank/DDBJ whole genome shotgun (WGS) entry which is preliminary data.</text>
</comment>
<dbReference type="Proteomes" id="UP001196413">
    <property type="component" value="Unassembled WGS sequence"/>
</dbReference>
<dbReference type="EMBL" id="JAHQIW010004483">
    <property type="protein sequence ID" value="KAJ1362558.1"/>
    <property type="molecule type" value="Genomic_DNA"/>
</dbReference>
<proteinExistence type="predicted"/>
<evidence type="ECO:0000313" key="2">
    <source>
        <dbReference type="Proteomes" id="UP001196413"/>
    </source>
</evidence>